<feature type="binding site" evidence="11">
    <location>
        <position position="37"/>
    </location>
    <ligand>
        <name>substrate</name>
    </ligand>
</feature>
<dbReference type="HAMAP" id="MF_00228">
    <property type="entry name" value="Thz_kinase"/>
    <property type="match status" value="1"/>
</dbReference>
<evidence type="ECO:0000256" key="7">
    <source>
        <dbReference type="ARBA" id="ARBA00022777"/>
    </source>
</evidence>
<dbReference type="NCBIfam" id="NF006830">
    <property type="entry name" value="PRK09355.1"/>
    <property type="match status" value="1"/>
</dbReference>
<keyword evidence="9 11" id="KW-0460">Magnesium</keyword>
<evidence type="ECO:0000256" key="1">
    <source>
        <dbReference type="ARBA" id="ARBA00001771"/>
    </source>
</evidence>
<evidence type="ECO:0000256" key="10">
    <source>
        <dbReference type="ARBA" id="ARBA00022977"/>
    </source>
</evidence>
<protein>
    <recommendedName>
        <fullName evidence="11">Hydroxyethylthiazole kinase</fullName>
        <ecNumber evidence="11">2.7.1.50</ecNumber>
    </recommendedName>
    <alternativeName>
        <fullName evidence="11">4-methyl-5-beta-hydroxyethylthiazole kinase</fullName>
        <shortName evidence="11">TH kinase</shortName>
        <shortName evidence="11">Thz kinase</shortName>
    </alternativeName>
</protein>
<evidence type="ECO:0000256" key="11">
    <source>
        <dbReference type="HAMAP-Rule" id="MF_00228"/>
    </source>
</evidence>
<keyword evidence="10 11" id="KW-0784">Thiamine biosynthesis</keyword>
<keyword evidence="6 11" id="KW-0547">Nucleotide-binding</keyword>
<dbReference type="PIRSF" id="PIRSF000513">
    <property type="entry name" value="Thz_kinase"/>
    <property type="match status" value="1"/>
</dbReference>
<dbReference type="InterPro" id="IPR029056">
    <property type="entry name" value="Ribokinase-like"/>
</dbReference>
<evidence type="ECO:0000256" key="2">
    <source>
        <dbReference type="ARBA" id="ARBA00001946"/>
    </source>
</evidence>
<comment type="cofactor">
    <cofactor evidence="2 11">
        <name>Mg(2+)</name>
        <dbReference type="ChEBI" id="CHEBI:18420"/>
    </cofactor>
</comment>
<proteinExistence type="inferred from homology"/>
<name>A0ABR7TDK0_9LACT</name>
<comment type="catalytic activity">
    <reaction evidence="1 11">
        <text>5-(2-hydroxyethyl)-4-methylthiazole + ATP = 4-methyl-5-(2-phosphooxyethyl)-thiazole + ADP + H(+)</text>
        <dbReference type="Rhea" id="RHEA:24212"/>
        <dbReference type="ChEBI" id="CHEBI:15378"/>
        <dbReference type="ChEBI" id="CHEBI:17957"/>
        <dbReference type="ChEBI" id="CHEBI:30616"/>
        <dbReference type="ChEBI" id="CHEBI:58296"/>
        <dbReference type="ChEBI" id="CHEBI:456216"/>
        <dbReference type="EC" id="2.7.1.50"/>
    </reaction>
</comment>
<keyword evidence="13" id="KW-1185">Reference proteome</keyword>
<dbReference type="EMBL" id="WNJQ01000005">
    <property type="protein sequence ID" value="MBC9825563.1"/>
    <property type="molecule type" value="Genomic_DNA"/>
</dbReference>
<evidence type="ECO:0000256" key="8">
    <source>
        <dbReference type="ARBA" id="ARBA00022840"/>
    </source>
</evidence>
<dbReference type="Gene3D" id="3.40.1190.20">
    <property type="match status" value="1"/>
</dbReference>
<dbReference type="SUPFAM" id="SSF53613">
    <property type="entry name" value="Ribokinase-like"/>
    <property type="match status" value="1"/>
</dbReference>
<comment type="caution">
    <text evidence="12">The sequence shown here is derived from an EMBL/GenBank/DDBJ whole genome shotgun (WGS) entry which is preliminary data.</text>
</comment>
<dbReference type="EC" id="2.7.1.50" evidence="11"/>
<evidence type="ECO:0000256" key="3">
    <source>
        <dbReference type="ARBA" id="ARBA00004868"/>
    </source>
</evidence>
<dbReference type="GO" id="GO:0004417">
    <property type="term" value="F:hydroxyethylthiazole kinase activity"/>
    <property type="evidence" value="ECO:0007669"/>
    <property type="project" value="UniProtKB-EC"/>
</dbReference>
<dbReference type="Proteomes" id="UP000638836">
    <property type="component" value="Unassembled WGS sequence"/>
</dbReference>
<gene>
    <name evidence="11 12" type="primary">thiM</name>
    <name evidence="12" type="ORF">GLO26_06970</name>
</gene>
<dbReference type="RefSeq" id="WP_187948830.1">
    <property type="nucleotide sequence ID" value="NZ_WNJQ01000005.1"/>
</dbReference>
<comment type="function">
    <text evidence="11">Catalyzes the phosphorylation of the hydroxyl group of 4-methyl-5-beta-hydroxyethylthiazole (THZ).</text>
</comment>
<dbReference type="NCBIfam" id="TIGR00694">
    <property type="entry name" value="thiM"/>
    <property type="match status" value="1"/>
</dbReference>
<feature type="binding site" evidence="11">
    <location>
        <position position="159"/>
    </location>
    <ligand>
        <name>ATP</name>
        <dbReference type="ChEBI" id="CHEBI:30616"/>
    </ligand>
</feature>
<dbReference type="CDD" id="cd01170">
    <property type="entry name" value="THZ_kinase"/>
    <property type="match status" value="1"/>
</dbReference>
<dbReference type="PRINTS" id="PR01099">
    <property type="entry name" value="HYETHTZKNASE"/>
</dbReference>
<organism evidence="12 13">
    <name type="scientific">Carnobacterium inhibens</name>
    <dbReference type="NCBI Taxonomy" id="147709"/>
    <lineage>
        <taxon>Bacteria</taxon>
        <taxon>Bacillati</taxon>
        <taxon>Bacillota</taxon>
        <taxon>Bacilli</taxon>
        <taxon>Lactobacillales</taxon>
        <taxon>Carnobacteriaceae</taxon>
        <taxon>Carnobacterium</taxon>
    </lineage>
</organism>
<evidence type="ECO:0000313" key="12">
    <source>
        <dbReference type="EMBL" id="MBC9825563.1"/>
    </source>
</evidence>
<evidence type="ECO:0000256" key="9">
    <source>
        <dbReference type="ARBA" id="ARBA00022842"/>
    </source>
</evidence>
<keyword evidence="8 11" id="KW-0067">ATP-binding</keyword>
<feature type="binding site" evidence="11">
    <location>
        <position position="113"/>
    </location>
    <ligand>
        <name>ATP</name>
        <dbReference type="ChEBI" id="CHEBI:30616"/>
    </ligand>
</feature>
<feature type="binding site" evidence="11">
    <location>
        <position position="186"/>
    </location>
    <ligand>
        <name>substrate</name>
    </ligand>
</feature>
<evidence type="ECO:0000313" key="13">
    <source>
        <dbReference type="Proteomes" id="UP000638836"/>
    </source>
</evidence>
<evidence type="ECO:0000256" key="5">
    <source>
        <dbReference type="ARBA" id="ARBA00022723"/>
    </source>
</evidence>
<comment type="similarity">
    <text evidence="11">Belongs to the Thz kinase family.</text>
</comment>
<reference evidence="12 13" key="1">
    <citation type="journal article" date="2020" name="Microorganisms">
        <title>New Insight into Antimicrobial Compounds from Food and Marine-Sourced Carnobacterium Species through Phenotype and Genome Analyses.</title>
        <authorList>
            <person name="Begrem S."/>
            <person name="Ivaniuk F."/>
            <person name="Gigout-Chevalier F."/>
            <person name="Kolypczuk L."/>
            <person name="Bonnetot S."/>
            <person name="Leroi F."/>
            <person name="Grovel O."/>
            <person name="Delbarre-Ladrat C."/>
            <person name="Passerini D."/>
        </authorList>
    </citation>
    <scope>NUCLEOTIDE SEQUENCE [LARGE SCALE GENOMIC DNA]</scope>
    <source>
        <strain evidence="12 13">MIP2551</strain>
    </source>
</reference>
<comment type="pathway">
    <text evidence="3 11">Cofactor biosynthesis; thiamine diphosphate biosynthesis; 4-methyl-5-(2-phosphoethyl)-thiazole from 5-(2-hydroxyethyl)-4-methylthiazole: step 1/1.</text>
</comment>
<accession>A0ABR7TDK0</accession>
<keyword evidence="7 11" id="KW-0418">Kinase</keyword>
<evidence type="ECO:0000256" key="4">
    <source>
        <dbReference type="ARBA" id="ARBA00022679"/>
    </source>
</evidence>
<evidence type="ECO:0000256" key="6">
    <source>
        <dbReference type="ARBA" id="ARBA00022741"/>
    </source>
</evidence>
<dbReference type="Pfam" id="PF02110">
    <property type="entry name" value="HK"/>
    <property type="match status" value="1"/>
</dbReference>
<sequence length="247" mass="26168">MLIQIKKKAPLVHCMTNYVVANFTANGLLAVGASPIMADEVKEVSEIVSIAQALLINIGTVNDRTAEAMLLAGKKANELSIPIVLDPVGVGSTSYRKQLVKHLLKKIQFDLIRCNAGELAAIAGEVWQSKGVDSGTGEIDIAKIAKRVALQYTCLVIVTGESDFITDGHEGIHVSGGKKIATHITGTGCLLSAICAASLASSGMNPMQSLAATLKDYKQAAEQSTNEVGTFALQFMNTLQKLSEVER</sequence>
<dbReference type="InterPro" id="IPR000417">
    <property type="entry name" value="Hyethyz_kinase"/>
</dbReference>
<keyword evidence="5 11" id="KW-0479">Metal-binding</keyword>
<keyword evidence="4 11" id="KW-0808">Transferase</keyword>